<reference evidence="8" key="1">
    <citation type="submission" date="2016-03" db="EMBL/GenBank/DDBJ databases">
        <authorList>
            <person name="Devillers Hugo."/>
        </authorList>
    </citation>
    <scope>NUCLEOTIDE SEQUENCE [LARGE SCALE GENOMIC DNA]</scope>
</reference>
<feature type="transmembrane region" description="Helical" evidence="6">
    <location>
        <begin position="116"/>
        <end position="135"/>
    </location>
</feature>
<feature type="transmembrane region" description="Helical" evidence="6">
    <location>
        <begin position="49"/>
        <end position="70"/>
    </location>
</feature>
<evidence type="ECO:0000313" key="8">
    <source>
        <dbReference type="Proteomes" id="UP000189911"/>
    </source>
</evidence>
<evidence type="ECO:0000256" key="4">
    <source>
        <dbReference type="ARBA" id="ARBA00022989"/>
    </source>
</evidence>
<organism evidence="7 8">
    <name type="scientific">Lachancea nothofagi CBS 11611</name>
    <dbReference type="NCBI Taxonomy" id="1266666"/>
    <lineage>
        <taxon>Eukaryota</taxon>
        <taxon>Fungi</taxon>
        <taxon>Dikarya</taxon>
        <taxon>Ascomycota</taxon>
        <taxon>Saccharomycotina</taxon>
        <taxon>Saccharomycetes</taxon>
        <taxon>Saccharomycetales</taxon>
        <taxon>Saccharomycetaceae</taxon>
        <taxon>Lachancea</taxon>
    </lineage>
</organism>
<feature type="transmembrane region" description="Helical" evidence="6">
    <location>
        <begin position="267"/>
        <end position="288"/>
    </location>
</feature>
<keyword evidence="4 6" id="KW-1133">Transmembrane helix</keyword>
<dbReference type="PANTHER" id="PTHR31465">
    <property type="entry name" value="PROTEIN RTA1-RELATED"/>
    <property type="match status" value="1"/>
</dbReference>
<comment type="similarity">
    <text evidence="2">Belongs to the lipid-translocating exporter (LTE) (TC 9.A.26.1) family.</text>
</comment>
<feature type="transmembrane region" description="Helical" evidence="6">
    <location>
        <begin position="189"/>
        <end position="210"/>
    </location>
</feature>
<evidence type="ECO:0000256" key="2">
    <source>
        <dbReference type="ARBA" id="ARBA00009969"/>
    </source>
</evidence>
<feature type="transmembrane region" description="Helical" evidence="6">
    <location>
        <begin position="222"/>
        <end position="246"/>
    </location>
</feature>
<evidence type="ECO:0000256" key="1">
    <source>
        <dbReference type="ARBA" id="ARBA00004141"/>
    </source>
</evidence>
<keyword evidence="3 6" id="KW-0812">Transmembrane</keyword>
<evidence type="ECO:0000256" key="3">
    <source>
        <dbReference type="ARBA" id="ARBA00022692"/>
    </source>
</evidence>
<keyword evidence="8" id="KW-1185">Reference proteome</keyword>
<evidence type="ECO:0000256" key="5">
    <source>
        <dbReference type="ARBA" id="ARBA00023136"/>
    </source>
</evidence>
<feature type="transmembrane region" description="Helical" evidence="6">
    <location>
        <begin position="147"/>
        <end position="168"/>
    </location>
</feature>
<protein>
    <submittedName>
        <fullName evidence="7">LANO_0C08878g1_1</fullName>
    </submittedName>
</protein>
<gene>
    <name evidence="7" type="ORF">LANO_0C08878G</name>
</gene>
<dbReference type="EMBL" id="LT598446">
    <property type="protein sequence ID" value="SCU86688.1"/>
    <property type="molecule type" value="Genomic_DNA"/>
</dbReference>
<feature type="transmembrane region" description="Helical" evidence="6">
    <location>
        <begin position="300"/>
        <end position="321"/>
    </location>
</feature>
<dbReference type="InterPro" id="IPR007568">
    <property type="entry name" value="RTA1"/>
</dbReference>
<dbReference type="Pfam" id="PF04479">
    <property type="entry name" value="RTA1"/>
    <property type="match status" value="1"/>
</dbReference>
<sequence>MAGYSTTKVTSAGFTTTLAFWSSTDSMGQVSMYQEYALYRYSPSVPGSVVFAVLFGIALVVVTGQIAYFCRKRTAMERTLLDGDSSVSKENPFEAEEATTLAPVEPCTNTRLVTKFVPLLVGLGAECGGYIARIASKSDVFALGPYVAQTVMLLVAAAFMAATIYMNFGRLLVVMNATKVSFVPIRFSTTLFVLGDVVSILLQAAGGAILGTSDDKALGSNIVIGGLAVQVLIFGLFVLTEIRFLFLADKVSPLTSHISRQWKVLNINLFVCSILILIRSIIRLIEFIQGYSGYIMSHEWFLFVFDGLPMIMVAILFIGTFSKGNLFKVEFECTSMLKRPYIYAMRDA</sequence>
<dbReference type="PANTHER" id="PTHR31465:SF1">
    <property type="entry name" value="PROTEIN RTA1-RELATED"/>
    <property type="match status" value="1"/>
</dbReference>
<dbReference type="OrthoDB" id="3358017at2759"/>
<evidence type="ECO:0000256" key="6">
    <source>
        <dbReference type="SAM" id="Phobius"/>
    </source>
</evidence>
<keyword evidence="5 6" id="KW-0472">Membrane</keyword>
<proteinExistence type="inferred from homology"/>
<dbReference type="GO" id="GO:0016020">
    <property type="term" value="C:membrane"/>
    <property type="evidence" value="ECO:0007669"/>
    <property type="project" value="UniProtKB-SubCell"/>
</dbReference>
<name>A0A1G4J9P8_9SACH</name>
<evidence type="ECO:0000313" key="7">
    <source>
        <dbReference type="EMBL" id="SCU86688.1"/>
    </source>
</evidence>
<dbReference type="AlphaFoldDB" id="A0A1G4J9P8"/>
<comment type="subcellular location">
    <subcellularLocation>
        <location evidence="1">Membrane</location>
        <topology evidence="1">Multi-pass membrane protein</topology>
    </subcellularLocation>
</comment>
<dbReference type="Proteomes" id="UP000189911">
    <property type="component" value="Chromosome C"/>
</dbReference>
<accession>A0A1G4J9P8</accession>